<keyword evidence="1" id="KW-0472">Membrane</keyword>
<dbReference type="EMBL" id="QPFP01000002">
    <property type="protein sequence ID" value="TEB39148.1"/>
    <property type="molecule type" value="Genomic_DNA"/>
</dbReference>
<evidence type="ECO:0000256" key="1">
    <source>
        <dbReference type="SAM" id="Phobius"/>
    </source>
</evidence>
<sequence>MKTPAVVNPLFSAPAGCASKRSLDIGCPVTRGVDGLSQPISFGHRSRRAESMKVTIRYPSPPGIHITATQPIGSFGSNARHDLLCPPWWYPPSKFVPSDTLVYLWPLCIALAGLLLMAFISRPPLVLDPVCLTAATCQGTFDVEDGGLVGFDSDEGGWHHAAHLVCEPIDAYGDQPTTRCCRATLLLGKEGFHWLVLTNIPTLIQNVIGRFPWETDMMLRCPYKYHLPS</sequence>
<gene>
    <name evidence="2" type="ORF">FA13DRAFT_446071</name>
</gene>
<dbReference type="AlphaFoldDB" id="A0A4Y7TZ93"/>
<feature type="transmembrane region" description="Helical" evidence="1">
    <location>
        <begin position="102"/>
        <end position="120"/>
    </location>
</feature>
<dbReference type="Proteomes" id="UP000298030">
    <property type="component" value="Unassembled WGS sequence"/>
</dbReference>
<keyword evidence="1" id="KW-1133">Transmembrane helix</keyword>
<keyword evidence="3" id="KW-1185">Reference proteome</keyword>
<evidence type="ECO:0000313" key="2">
    <source>
        <dbReference type="EMBL" id="TEB39148.1"/>
    </source>
</evidence>
<accession>A0A4Y7TZ93</accession>
<organism evidence="2 3">
    <name type="scientific">Coprinellus micaceus</name>
    <name type="common">Glistening ink-cap mushroom</name>
    <name type="synonym">Coprinus micaceus</name>
    <dbReference type="NCBI Taxonomy" id="71717"/>
    <lineage>
        <taxon>Eukaryota</taxon>
        <taxon>Fungi</taxon>
        <taxon>Dikarya</taxon>
        <taxon>Basidiomycota</taxon>
        <taxon>Agaricomycotina</taxon>
        <taxon>Agaricomycetes</taxon>
        <taxon>Agaricomycetidae</taxon>
        <taxon>Agaricales</taxon>
        <taxon>Agaricineae</taxon>
        <taxon>Psathyrellaceae</taxon>
        <taxon>Coprinellus</taxon>
    </lineage>
</organism>
<protein>
    <submittedName>
        <fullName evidence="2">Uncharacterized protein</fullName>
    </submittedName>
</protein>
<name>A0A4Y7TZ93_COPMI</name>
<comment type="caution">
    <text evidence="2">The sequence shown here is derived from an EMBL/GenBank/DDBJ whole genome shotgun (WGS) entry which is preliminary data.</text>
</comment>
<keyword evidence="1" id="KW-0812">Transmembrane</keyword>
<evidence type="ECO:0000313" key="3">
    <source>
        <dbReference type="Proteomes" id="UP000298030"/>
    </source>
</evidence>
<reference evidence="2 3" key="1">
    <citation type="journal article" date="2019" name="Nat. Ecol. Evol.">
        <title>Megaphylogeny resolves global patterns of mushroom evolution.</title>
        <authorList>
            <person name="Varga T."/>
            <person name="Krizsan K."/>
            <person name="Foldi C."/>
            <person name="Dima B."/>
            <person name="Sanchez-Garcia M."/>
            <person name="Sanchez-Ramirez S."/>
            <person name="Szollosi G.J."/>
            <person name="Szarkandi J.G."/>
            <person name="Papp V."/>
            <person name="Albert L."/>
            <person name="Andreopoulos W."/>
            <person name="Angelini C."/>
            <person name="Antonin V."/>
            <person name="Barry K.W."/>
            <person name="Bougher N.L."/>
            <person name="Buchanan P."/>
            <person name="Buyck B."/>
            <person name="Bense V."/>
            <person name="Catcheside P."/>
            <person name="Chovatia M."/>
            <person name="Cooper J."/>
            <person name="Damon W."/>
            <person name="Desjardin D."/>
            <person name="Finy P."/>
            <person name="Geml J."/>
            <person name="Haridas S."/>
            <person name="Hughes K."/>
            <person name="Justo A."/>
            <person name="Karasinski D."/>
            <person name="Kautmanova I."/>
            <person name="Kiss B."/>
            <person name="Kocsube S."/>
            <person name="Kotiranta H."/>
            <person name="LaButti K.M."/>
            <person name="Lechner B.E."/>
            <person name="Liimatainen K."/>
            <person name="Lipzen A."/>
            <person name="Lukacs Z."/>
            <person name="Mihaltcheva S."/>
            <person name="Morgado L.N."/>
            <person name="Niskanen T."/>
            <person name="Noordeloos M.E."/>
            <person name="Ohm R.A."/>
            <person name="Ortiz-Santana B."/>
            <person name="Ovrebo C."/>
            <person name="Racz N."/>
            <person name="Riley R."/>
            <person name="Savchenko A."/>
            <person name="Shiryaev A."/>
            <person name="Soop K."/>
            <person name="Spirin V."/>
            <person name="Szebenyi C."/>
            <person name="Tomsovsky M."/>
            <person name="Tulloss R.E."/>
            <person name="Uehling J."/>
            <person name="Grigoriev I.V."/>
            <person name="Vagvolgyi C."/>
            <person name="Papp T."/>
            <person name="Martin F.M."/>
            <person name="Miettinen O."/>
            <person name="Hibbett D.S."/>
            <person name="Nagy L.G."/>
        </authorList>
    </citation>
    <scope>NUCLEOTIDE SEQUENCE [LARGE SCALE GENOMIC DNA]</scope>
    <source>
        <strain evidence="2 3">FP101781</strain>
    </source>
</reference>
<proteinExistence type="predicted"/>